<organism evidence="2 3">
    <name type="scientific">Eragrostis curvula</name>
    <name type="common">weeping love grass</name>
    <dbReference type="NCBI Taxonomy" id="38414"/>
    <lineage>
        <taxon>Eukaryota</taxon>
        <taxon>Viridiplantae</taxon>
        <taxon>Streptophyta</taxon>
        <taxon>Embryophyta</taxon>
        <taxon>Tracheophyta</taxon>
        <taxon>Spermatophyta</taxon>
        <taxon>Magnoliopsida</taxon>
        <taxon>Liliopsida</taxon>
        <taxon>Poales</taxon>
        <taxon>Poaceae</taxon>
        <taxon>PACMAD clade</taxon>
        <taxon>Chloridoideae</taxon>
        <taxon>Eragrostideae</taxon>
        <taxon>Eragrostidinae</taxon>
        <taxon>Eragrostis</taxon>
    </lineage>
</organism>
<gene>
    <name evidence="2" type="ORF">EJB05_13093</name>
</gene>
<dbReference type="EMBL" id="RWGY01000007">
    <property type="protein sequence ID" value="TVU39662.1"/>
    <property type="molecule type" value="Genomic_DNA"/>
</dbReference>
<dbReference type="Proteomes" id="UP000324897">
    <property type="component" value="Chromosome 4"/>
</dbReference>
<dbReference type="Gene3D" id="3.80.10.10">
    <property type="entry name" value="Ribonuclease Inhibitor"/>
    <property type="match status" value="1"/>
</dbReference>
<evidence type="ECO:0000313" key="3">
    <source>
        <dbReference type="Proteomes" id="UP000324897"/>
    </source>
</evidence>
<dbReference type="PANTHER" id="PTHR32141">
    <property type="match status" value="1"/>
</dbReference>
<dbReference type="OrthoDB" id="685487at2759"/>
<evidence type="ECO:0000313" key="2">
    <source>
        <dbReference type="EMBL" id="TVU39662.1"/>
    </source>
</evidence>
<feature type="non-terminal residue" evidence="2">
    <location>
        <position position="1"/>
    </location>
</feature>
<feature type="domain" description="F-box/LRR-repeat protein 15/At3g58940/PEG3-like LRR" evidence="1">
    <location>
        <begin position="74"/>
        <end position="185"/>
    </location>
</feature>
<name>A0A5J9VT85_9POAL</name>
<dbReference type="InterPro" id="IPR055302">
    <property type="entry name" value="F-box_dom-containing"/>
</dbReference>
<accession>A0A5J9VT85</accession>
<sequence length="217" mass="24361">MPTARGGGEGPDLISRLPDAVLGSIISLLPTRDGSRTQIFSSRWRPLWRISPLNFDTRDTSIFFYPDSRHRLPLRSRCLHSLTELHFWYHTREEQQIPPSVMRFSSTLRIANFGCCHFQDEIARQFRFPNLQHLTLREVTISEDSLHAVIAGSPVMNSLVLNYCTGFHRLNISSSSLECVGVYLPTSAEPIAHAQGAASLMKSPGSRLVPMSSRLAV</sequence>
<dbReference type="InterPro" id="IPR055411">
    <property type="entry name" value="LRR_FXL15/At3g58940/PEG3-like"/>
</dbReference>
<dbReference type="Pfam" id="PF24758">
    <property type="entry name" value="LRR_At5g56370"/>
    <property type="match status" value="1"/>
</dbReference>
<comment type="caution">
    <text evidence="2">The sequence shown here is derived from an EMBL/GenBank/DDBJ whole genome shotgun (WGS) entry which is preliminary data.</text>
</comment>
<dbReference type="SUPFAM" id="SSF52047">
    <property type="entry name" value="RNI-like"/>
    <property type="match status" value="1"/>
</dbReference>
<reference evidence="2 3" key="1">
    <citation type="journal article" date="2019" name="Sci. Rep.">
        <title>A high-quality genome of Eragrostis curvula grass provides insights into Poaceae evolution and supports new strategies to enhance forage quality.</title>
        <authorList>
            <person name="Carballo J."/>
            <person name="Santos B.A.C.M."/>
            <person name="Zappacosta D."/>
            <person name="Garbus I."/>
            <person name="Selva J.P."/>
            <person name="Gallo C.A."/>
            <person name="Diaz A."/>
            <person name="Albertini E."/>
            <person name="Caccamo M."/>
            <person name="Echenique V."/>
        </authorList>
    </citation>
    <scope>NUCLEOTIDE SEQUENCE [LARGE SCALE GENOMIC DNA]</scope>
    <source>
        <strain evidence="3">cv. Victoria</strain>
        <tissue evidence="2">Leaf</tissue>
    </source>
</reference>
<keyword evidence="3" id="KW-1185">Reference proteome</keyword>
<proteinExistence type="predicted"/>
<dbReference type="Gramene" id="TVU39662">
    <property type="protein sequence ID" value="TVU39662"/>
    <property type="gene ID" value="EJB05_13093"/>
</dbReference>
<dbReference type="InterPro" id="IPR036047">
    <property type="entry name" value="F-box-like_dom_sf"/>
</dbReference>
<evidence type="ECO:0000259" key="1">
    <source>
        <dbReference type="Pfam" id="PF24758"/>
    </source>
</evidence>
<dbReference type="SUPFAM" id="SSF81383">
    <property type="entry name" value="F-box domain"/>
    <property type="match status" value="1"/>
</dbReference>
<dbReference type="PANTHER" id="PTHR32141:SF168">
    <property type="entry name" value="OS12G0595200 PROTEIN"/>
    <property type="match status" value="1"/>
</dbReference>
<protein>
    <recommendedName>
        <fullName evidence="1">F-box/LRR-repeat protein 15/At3g58940/PEG3-like LRR domain-containing protein</fullName>
    </recommendedName>
</protein>
<dbReference type="AlphaFoldDB" id="A0A5J9VT85"/>
<dbReference type="InterPro" id="IPR032675">
    <property type="entry name" value="LRR_dom_sf"/>
</dbReference>